<dbReference type="InterPro" id="IPR000834">
    <property type="entry name" value="Peptidase_M14"/>
</dbReference>
<comment type="cofactor">
    <cofactor evidence="1">
        <name>Zn(2+)</name>
        <dbReference type="ChEBI" id="CHEBI:29105"/>
    </cofactor>
</comment>
<keyword evidence="2" id="KW-0479">Metal-binding</keyword>
<dbReference type="PROSITE" id="PS52035">
    <property type="entry name" value="PEPTIDASE_M14"/>
    <property type="match status" value="1"/>
</dbReference>
<feature type="domain" description="Peptidase M14" evidence="6">
    <location>
        <begin position="30"/>
        <end position="306"/>
    </location>
</feature>
<evidence type="ECO:0000313" key="7">
    <source>
        <dbReference type="EMBL" id="KLV06975.1"/>
    </source>
</evidence>
<sequence>MKSSHHYSIGTPGQPWGDEERAQWLAQTTIKRSYRDDVISKIEKLAVRFDVSQYGQLSYDEKRYPLFVIKSRQWDASKPTVLITGGVHGYETSGVHGALQFMDTEAENYQTHFNIVTAPCVSPWGYETINRWNPNAIDPNRSFYEDSPSEEAAQVIAMVAGLGTDILVHIDLHETTDTDEEEFRPALAARDGEPYIEDSVPDGFYTVGDTENPQPAFQKAIIDSVRRVTHIAPPDQDGNIIGSPVTQEGVINYPLVELSLCNGLSACVYGTTTEVYPDSERVTPQECNDAQVAAITGALNYVIAQR</sequence>
<dbReference type="PATRIC" id="fig|1195763.3.peg.1589"/>
<evidence type="ECO:0000256" key="3">
    <source>
        <dbReference type="ARBA" id="ARBA00022801"/>
    </source>
</evidence>
<gene>
    <name evidence="7" type="ORF">ABT56_07435</name>
</gene>
<dbReference type="Proteomes" id="UP000036097">
    <property type="component" value="Unassembled WGS sequence"/>
</dbReference>
<evidence type="ECO:0000256" key="4">
    <source>
        <dbReference type="ARBA" id="ARBA00022833"/>
    </source>
</evidence>
<protein>
    <submittedName>
        <fullName evidence="7">Peptidase</fullName>
    </submittedName>
</protein>
<evidence type="ECO:0000256" key="2">
    <source>
        <dbReference type="ARBA" id="ARBA00022723"/>
    </source>
</evidence>
<organism evidence="7 8">
    <name type="scientific">Photobacterium aquae</name>
    <dbReference type="NCBI Taxonomy" id="1195763"/>
    <lineage>
        <taxon>Bacteria</taxon>
        <taxon>Pseudomonadati</taxon>
        <taxon>Pseudomonadota</taxon>
        <taxon>Gammaproteobacteria</taxon>
        <taxon>Vibrionales</taxon>
        <taxon>Vibrionaceae</taxon>
        <taxon>Photobacterium</taxon>
    </lineage>
</organism>
<accession>A0A0J1H5H6</accession>
<dbReference type="GO" id="GO:0004181">
    <property type="term" value="F:metallocarboxypeptidase activity"/>
    <property type="evidence" value="ECO:0007669"/>
    <property type="project" value="InterPro"/>
</dbReference>
<dbReference type="Pfam" id="PF24827">
    <property type="entry name" value="AstE_AspA_cat"/>
    <property type="match status" value="1"/>
</dbReference>
<dbReference type="GO" id="GO:0016788">
    <property type="term" value="F:hydrolase activity, acting on ester bonds"/>
    <property type="evidence" value="ECO:0007669"/>
    <property type="project" value="InterPro"/>
</dbReference>
<dbReference type="CDD" id="cd06231">
    <property type="entry name" value="M14_REP34-like"/>
    <property type="match status" value="1"/>
</dbReference>
<dbReference type="SUPFAM" id="SSF53187">
    <property type="entry name" value="Zn-dependent exopeptidases"/>
    <property type="match status" value="1"/>
</dbReference>
<evidence type="ECO:0000313" key="8">
    <source>
        <dbReference type="Proteomes" id="UP000036097"/>
    </source>
</evidence>
<keyword evidence="3" id="KW-0378">Hydrolase</keyword>
<dbReference type="GO" id="GO:0006508">
    <property type="term" value="P:proteolysis"/>
    <property type="evidence" value="ECO:0007669"/>
    <property type="project" value="InterPro"/>
</dbReference>
<keyword evidence="8" id="KW-1185">Reference proteome</keyword>
<name>A0A0J1H5H6_9GAMM</name>
<evidence type="ECO:0000259" key="6">
    <source>
        <dbReference type="PROSITE" id="PS52035"/>
    </source>
</evidence>
<dbReference type="AlphaFoldDB" id="A0A0J1H5H6"/>
<dbReference type="EMBL" id="LDOT01000007">
    <property type="protein sequence ID" value="KLV06975.1"/>
    <property type="molecule type" value="Genomic_DNA"/>
</dbReference>
<evidence type="ECO:0000256" key="1">
    <source>
        <dbReference type="ARBA" id="ARBA00001947"/>
    </source>
</evidence>
<dbReference type="OrthoDB" id="5290048at2"/>
<proteinExistence type="inferred from homology"/>
<comment type="similarity">
    <text evidence="5">Belongs to the peptidase M14 family.</text>
</comment>
<evidence type="ECO:0000256" key="5">
    <source>
        <dbReference type="PROSITE-ProRule" id="PRU01379"/>
    </source>
</evidence>
<dbReference type="GO" id="GO:0008270">
    <property type="term" value="F:zinc ion binding"/>
    <property type="evidence" value="ECO:0007669"/>
    <property type="project" value="InterPro"/>
</dbReference>
<dbReference type="InterPro" id="IPR055438">
    <property type="entry name" value="AstE_AspA_cat"/>
</dbReference>
<keyword evidence="4" id="KW-0862">Zinc</keyword>
<reference evidence="7 8" key="1">
    <citation type="submission" date="2015-05" db="EMBL/GenBank/DDBJ databases">
        <title>Photobacterium galathea sp. nov.</title>
        <authorList>
            <person name="Machado H."/>
            <person name="Gram L."/>
        </authorList>
    </citation>
    <scope>NUCLEOTIDE SEQUENCE [LARGE SCALE GENOMIC DNA]</scope>
    <source>
        <strain evidence="7 8">CGMCC 1.12159</strain>
    </source>
</reference>
<comment type="caution">
    <text evidence="7">The sequence shown here is derived from an EMBL/GenBank/DDBJ whole genome shotgun (WGS) entry which is preliminary data.</text>
</comment>
<comment type="caution">
    <text evidence="5">Lacks conserved residue(s) required for the propagation of feature annotation.</text>
</comment>
<dbReference type="Gene3D" id="3.40.630.10">
    <property type="entry name" value="Zn peptidases"/>
    <property type="match status" value="1"/>
</dbReference>
<dbReference type="RefSeq" id="WP_047878245.1">
    <property type="nucleotide sequence ID" value="NZ_LDOT01000007.1"/>
</dbReference>
<dbReference type="STRING" id="1195763.ABT56_07435"/>